<comment type="caution">
    <text evidence="2">The sequence shown here is derived from an EMBL/GenBank/DDBJ whole genome shotgun (WGS) entry which is preliminary data.</text>
</comment>
<evidence type="ECO:0000313" key="2">
    <source>
        <dbReference type="EMBL" id="RIX32220.1"/>
    </source>
</evidence>
<name>A0A418Q307_9SPHN</name>
<evidence type="ECO:0000256" key="1">
    <source>
        <dbReference type="SAM" id="MobiDB-lite"/>
    </source>
</evidence>
<evidence type="ECO:0000313" key="3">
    <source>
        <dbReference type="Proteomes" id="UP000285023"/>
    </source>
</evidence>
<dbReference type="Proteomes" id="UP000285023">
    <property type="component" value="Unassembled WGS sequence"/>
</dbReference>
<dbReference type="EMBL" id="QXTF01000001">
    <property type="protein sequence ID" value="RIX32220.1"/>
    <property type="molecule type" value="Genomic_DNA"/>
</dbReference>
<protein>
    <submittedName>
        <fullName evidence="2">Uncharacterized protein</fullName>
    </submittedName>
</protein>
<accession>A0A418Q307</accession>
<reference evidence="2 3" key="1">
    <citation type="submission" date="2018-09" db="EMBL/GenBank/DDBJ databases">
        <title>Sphingomonas sp. DAC4.</title>
        <authorList>
            <person name="Seo T."/>
        </authorList>
    </citation>
    <scope>NUCLEOTIDE SEQUENCE [LARGE SCALE GENOMIC DNA]</scope>
    <source>
        <strain evidence="2 3">DAC4</strain>
    </source>
</reference>
<dbReference type="AlphaFoldDB" id="A0A418Q307"/>
<gene>
    <name evidence="2" type="ORF">D3M59_04440</name>
</gene>
<keyword evidence="3" id="KW-1185">Reference proteome</keyword>
<feature type="region of interest" description="Disordered" evidence="1">
    <location>
        <begin position="51"/>
        <end position="74"/>
    </location>
</feature>
<sequence length="116" mass="12749">MAAWPAAASAQTMNAEVFYQKALALQKKGPMALFSGDVKLLMKEGKAAGERARAHRVTAQREGRPVRYCPPPGKQSLGSTEFMKRLGAIPQTDRARIDMTEAMTRILVIKFPCLKS</sequence>
<organism evidence="2 3">
    <name type="scientific">Sphingomonas edaphi</name>
    <dbReference type="NCBI Taxonomy" id="2315689"/>
    <lineage>
        <taxon>Bacteria</taxon>
        <taxon>Pseudomonadati</taxon>
        <taxon>Pseudomonadota</taxon>
        <taxon>Alphaproteobacteria</taxon>
        <taxon>Sphingomonadales</taxon>
        <taxon>Sphingomonadaceae</taxon>
        <taxon>Sphingomonas</taxon>
    </lineage>
</organism>
<proteinExistence type="predicted"/>